<keyword evidence="3" id="KW-1185">Reference proteome</keyword>
<reference evidence="2 3" key="1">
    <citation type="journal article" date="2015" name="Stand. Genomic Sci.">
        <title>Genomic Encyclopedia of Bacterial and Archaeal Type Strains, Phase III: the genomes of soil and plant-associated and newly described type strains.</title>
        <authorList>
            <person name="Whitman W.B."/>
            <person name="Woyke T."/>
            <person name="Klenk H.P."/>
            <person name="Zhou Y."/>
            <person name="Lilburn T.G."/>
            <person name="Beck B.J."/>
            <person name="De Vos P."/>
            <person name="Vandamme P."/>
            <person name="Eisen J.A."/>
            <person name="Garrity G."/>
            <person name="Hugenholtz P."/>
            <person name="Kyrpides N.C."/>
        </authorList>
    </citation>
    <scope>NUCLEOTIDE SEQUENCE [LARGE SCALE GENOMIC DNA]</scope>
    <source>
        <strain evidence="2 3">VKM Ac-2541</strain>
    </source>
</reference>
<proteinExistence type="predicted"/>
<evidence type="ECO:0000313" key="2">
    <source>
        <dbReference type="EMBL" id="TCO51205.1"/>
    </source>
</evidence>
<accession>A0A4R2J7X6</accession>
<dbReference type="Proteomes" id="UP000295573">
    <property type="component" value="Unassembled WGS sequence"/>
</dbReference>
<dbReference type="EMBL" id="SLWR01000001">
    <property type="protein sequence ID" value="TCO51205.1"/>
    <property type="molecule type" value="Genomic_DNA"/>
</dbReference>
<evidence type="ECO:0000259" key="1">
    <source>
        <dbReference type="Pfam" id="PF01636"/>
    </source>
</evidence>
<name>A0A4R2J7X6_9ACTN</name>
<dbReference type="InterPro" id="IPR011009">
    <property type="entry name" value="Kinase-like_dom_sf"/>
</dbReference>
<dbReference type="GO" id="GO:0016740">
    <property type="term" value="F:transferase activity"/>
    <property type="evidence" value="ECO:0007669"/>
    <property type="project" value="UniProtKB-KW"/>
</dbReference>
<dbReference type="SUPFAM" id="SSF56112">
    <property type="entry name" value="Protein kinase-like (PK-like)"/>
    <property type="match status" value="1"/>
</dbReference>
<evidence type="ECO:0000313" key="3">
    <source>
        <dbReference type="Proteomes" id="UP000295573"/>
    </source>
</evidence>
<sequence>MKEIPLTGGDVTEGLVRVGDTVRRPPGERDELVRAVLLHLESVRFDGAPRFLGVDSAGRQTLSYVEGEVAGRPRPGWIADEDRMISVAQLVRAYDDAVEGFGIPAGLPAPIEPPGLPDLADPPELVGHQDITPENVVFRDGRAYALIDFDLARPVSRAREMVNLMLWWAPLGDDADLDPGFRGLDRPRRCRLIADAYDLSLPDRQRLMELAIGLNERAWHTMKYRTETLGGGWQRMWSEGVGEKITRRQDWLESHADAITTALIA</sequence>
<gene>
    <name evidence="2" type="ORF">EV646_101188</name>
</gene>
<dbReference type="OrthoDB" id="236897at2"/>
<comment type="caution">
    <text evidence="2">The sequence shown here is derived from an EMBL/GenBank/DDBJ whole genome shotgun (WGS) entry which is preliminary data.</text>
</comment>
<dbReference type="AlphaFoldDB" id="A0A4R2J7X6"/>
<keyword evidence="2" id="KW-0808">Transferase</keyword>
<dbReference type="InterPro" id="IPR002575">
    <property type="entry name" value="Aminoglycoside_PTrfase"/>
</dbReference>
<organism evidence="2 3">
    <name type="scientific">Kribbella antiqua</name>
    <dbReference type="NCBI Taxonomy" id="2512217"/>
    <lineage>
        <taxon>Bacteria</taxon>
        <taxon>Bacillati</taxon>
        <taxon>Actinomycetota</taxon>
        <taxon>Actinomycetes</taxon>
        <taxon>Propionibacteriales</taxon>
        <taxon>Kribbellaceae</taxon>
        <taxon>Kribbella</taxon>
    </lineage>
</organism>
<dbReference type="RefSeq" id="WP_132142904.1">
    <property type="nucleotide sequence ID" value="NZ_SLWR01000001.1"/>
</dbReference>
<dbReference type="Pfam" id="PF01636">
    <property type="entry name" value="APH"/>
    <property type="match status" value="1"/>
</dbReference>
<feature type="domain" description="Aminoglycoside phosphotransferase" evidence="1">
    <location>
        <begin position="118"/>
        <end position="184"/>
    </location>
</feature>
<dbReference type="Gene3D" id="3.90.1200.10">
    <property type="match status" value="1"/>
</dbReference>
<protein>
    <submittedName>
        <fullName evidence="2">Phosphotransferase family enzyme</fullName>
    </submittedName>
</protein>